<gene>
    <name evidence="1" type="ORF">S12H4_35756</name>
</gene>
<organism evidence="1">
    <name type="scientific">marine sediment metagenome</name>
    <dbReference type="NCBI Taxonomy" id="412755"/>
    <lineage>
        <taxon>unclassified sequences</taxon>
        <taxon>metagenomes</taxon>
        <taxon>ecological metagenomes</taxon>
    </lineage>
</organism>
<reference evidence="1" key="1">
    <citation type="journal article" date="2014" name="Front. Microbiol.">
        <title>High frequency of phylogenetically diverse reductive dehalogenase-homologous genes in deep subseafloor sedimentary metagenomes.</title>
        <authorList>
            <person name="Kawai M."/>
            <person name="Futagami T."/>
            <person name="Toyoda A."/>
            <person name="Takaki Y."/>
            <person name="Nishi S."/>
            <person name="Hori S."/>
            <person name="Arai W."/>
            <person name="Tsubouchi T."/>
            <person name="Morono Y."/>
            <person name="Uchiyama I."/>
            <person name="Ito T."/>
            <person name="Fujiyama A."/>
            <person name="Inagaki F."/>
            <person name="Takami H."/>
        </authorList>
    </citation>
    <scope>NUCLEOTIDE SEQUENCE</scope>
    <source>
        <strain evidence="1">Expedition CK06-06</strain>
    </source>
</reference>
<feature type="non-terminal residue" evidence="1">
    <location>
        <position position="1"/>
    </location>
</feature>
<dbReference type="EMBL" id="BARW01021260">
    <property type="protein sequence ID" value="GAJ00980.1"/>
    <property type="molecule type" value="Genomic_DNA"/>
</dbReference>
<evidence type="ECO:0000313" key="1">
    <source>
        <dbReference type="EMBL" id="GAJ00980.1"/>
    </source>
</evidence>
<accession>X1V7J7</accession>
<name>X1V7J7_9ZZZZ</name>
<sequence>SIEEAHELGAWLEMATGDTFVITIAAKDIEYSEEFELMAKNDTTSLITISKGFGLRKVYG</sequence>
<proteinExistence type="predicted"/>
<dbReference type="AlphaFoldDB" id="X1V7J7"/>
<protein>
    <submittedName>
        <fullName evidence="1">Uncharacterized protein</fullName>
    </submittedName>
</protein>
<comment type="caution">
    <text evidence="1">The sequence shown here is derived from an EMBL/GenBank/DDBJ whole genome shotgun (WGS) entry which is preliminary data.</text>
</comment>